<dbReference type="EMBL" id="UZAU01000677">
    <property type="status" value="NOT_ANNOTATED_CDS"/>
    <property type="molecule type" value="Genomic_DNA"/>
</dbReference>
<keyword evidence="2" id="KW-0808">Transferase</keyword>
<dbReference type="Proteomes" id="UP000596661">
    <property type="component" value="Chromosome 7"/>
</dbReference>
<dbReference type="SUPFAM" id="SSF52540">
    <property type="entry name" value="P-loop containing nucleoside triphosphate hydrolases"/>
    <property type="match status" value="1"/>
</dbReference>
<evidence type="ECO:0000256" key="2">
    <source>
        <dbReference type="ARBA" id="ARBA00022679"/>
    </source>
</evidence>
<name>A0A803Q487_CANSA</name>
<protein>
    <recommendedName>
        <fullName evidence="4">Sulfotransferase domain-containing protein</fullName>
    </recommendedName>
</protein>
<dbReference type="InterPro" id="IPR000863">
    <property type="entry name" value="Sulfotransferase_dom"/>
</dbReference>
<proteinExistence type="inferred from homology"/>
<evidence type="ECO:0000256" key="3">
    <source>
        <dbReference type="SAM" id="MobiDB-lite"/>
    </source>
</evidence>
<organism evidence="5 6">
    <name type="scientific">Cannabis sativa</name>
    <name type="common">Hemp</name>
    <name type="synonym">Marijuana</name>
    <dbReference type="NCBI Taxonomy" id="3483"/>
    <lineage>
        <taxon>Eukaryota</taxon>
        <taxon>Viridiplantae</taxon>
        <taxon>Streptophyta</taxon>
        <taxon>Embryophyta</taxon>
        <taxon>Tracheophyta</taxon>
        <taxon>Spermatophyta</taxon>
        <taxon>Magnoliopsida</taxon>
        <taxon>eudicotyledons</taxon>
        <taxon>Gunneridae</taxon>
        <taxon>Pentapetalae</taxon>
        <taxon>rosids</taxon>
        <taxon>fabids</taxon>
        <taxon>Rosales</taxon>
        <taxon>Cannabaceae</taxon>
        <taxon>Cannabis</taxon>
    </lineage>
</organism>
<dbReference type="EnsemblPlants" id="evm.model.07.1899">
    <property type="protein sequence ID" value="cds.evm.model.07.1899"/>
    <property type="gene ID" value="evm.TU.07.1899"/>
</dbReference>
<evidence type="ECO:0000313" key="5">
    <source>
        <dbReference type="EnsemblPlants" id="cds.evm.model.07.1899"/>
    </source>
</evidence>
<dbReference type="SUPFAM" id="SSF56219">
    <property type="entry name" value="DNase I-like"/>
    <property type="match status" value="1"/>
</dbReference>
<sequence length="626" mass="71821">MAKKEANTDLFSKSSENDGSSELPKANGWKKDGLVLYQNCWFPSNILPNVITFQKQFEAKDEDIILASFPKSGCTWLKALLFSILNRNKHDHYNKSIHQQCPAPSSSSRGNQHLLTTTTPHLLVPSFEFTIYANPEMIHELSTRSPSPARSMSTHIPYAFLPDSIKHCSKSRIVYVSRNPLDVIVSLWHFANGHAERRLHDWSIEYFVDMFCGGDINFGPYWDHVLGFWKESLERPEKVLFLKYEDLKKDSVGQLKKIAKFVGLPFSQEEENDGVVEQILEMCSLSKLKNLDVNKYGEVRPNVHNKIFFRKGQVGDWINHLTPSMVERVNMIIKQKFSGSGHKSGGVALLWRCSEEVHLLGYGLNYIDVSIEANDCGKWRLTRLYGEPNKSLQRRTWDLIRNLREEYDLSWCTICDLKNVTSQQDKRGELNGYPFTWERTRGLIDWVEVMIDRALVSQQRLDIFPTCKIFNVEASTSNHCPFPLIPVTNVDFSSVVELIPSVISEEQNAKLLHDVTTEEAMTWCHWRVVSLIMFCVFTVSYNVTYGGHVMGPIILGRGIRQGYLLSPYLFLVYAEGLSALLKHYEYNWWLTGCKVARGAPRVSHMLFADDSYVYCKANKNETSNVL</sequence>
<evidence type="ECO:0000256" key="1">
    <source>
        <dbReference type="ARBA" id="ARBA00005771"/>
    </source>
</evidence>
<reference evidence="5" key="1">
    <citation type="submission" date="2018-11" db="EMBL/GenBank/DDBJ databases">
        <authorList>
            <person name="Grassa J C."/>
        </authorList>
    </citation>
    <scope>NUCLEOTIDE SEQUENCE [LARGE SCALE GENOMIC DNA]</scope>
</reference>
<feature type="compositionally biased region" description="Polar residues" evidence="3">
    <location>
        <begin position="9"/>
        <end position="20"/>
    </location>
</feature>
<dbReference type="InterPro" id="IPR027417">
    <property type="entry name" value="P-loop_NTPase"/>
</dbReference>
<dbReference type="AlphaFoldDB" id="A0A803Q487"/>
<evidence type="ECO:0000313" key="6">
    <source>
        <dbReference type="Proteomes" id="UP000596661"/>
    </source>
</evidence>
<reference evidence="5" key="2">
    <citation type="submission" date="2021-03" db="UniProtKB">
        <authorList>
            <consortium name="EnsemblPlants"/>
        </authorList>
    </citation>
    <scope>IDENTIFICATION</scope>
</reference>
<evidence type="ECO:0000259" key="4">
    <source>
        <dbReference type="Pfam" id="PF00685"/>
    </source>
</evidence>
<keyword evidence="6" id="KW-1185">Reference proteome</keyword>
<dbReference type="Pfam" id="PF00685">
    <property type="entry name" value="Sulfotransfer_1"/>
    <property type="match status" value="1"/>
</dbReference>
<feature type="domain" description="Sulfotransferase" evidence="4">
    <location>
        <begin position="61"/>
        <end position="341"/>
    </location>
</feature>
<dbReference type="Gramene" id="evm.model.07.1899">
    <property type="protein sequence ID" value="cds.evm.model.07.1899"/>
    <property type="gene ID" value="evm.TU.07.1899"/>
</dbReference>
<comment type="similarity">
    <text evidence="1">Belongs to the sulfotransferase 1 family.</text>
</comment>
<dbReference type="GO" id="GO:0008146">
    <property type="term" value="F:sulfotransferase activity"/>
    <property type="evidence" value="ECO:0007669"/>
    <property type="project" value="InterPro"/>
</dbReference>
<dbReference type="PANTHER" id="PTHR11783">
    <property type="entry name" value="SULFOTRANSFERASE SULT"/>
    <property type="match status" value="1"/>
</dbReference>
<accession>A0A803Q487</accession>
<dbReference type="Gene3D" id="3.40.50.300">
    <property type="entry name" value="P-loop containing nucleotide triphosphate hydrolases"/>
    <property type="match status" value="1"/>
</dbReference>
<feature type="region of interest" description="Disordered" evidence="3">
    <location>
        <begin position="1"/>
        <end position="24"/>
    </location>
</feature>
<dbReference type="InterPro" id="IPR036691">
    <property type="entry name" value="Endo/exonu/phosph_ase_sf"/>
</dbReference>